<dbReference type="GO" id="GO:0046870">
    <property type="term" value="F:cadmium ion binding"/>
    <property type="evidence" value="ECO:0007669"/>
    <property type="project" value="TreeGrafter"/>
</dbReference>
<dbReference type="Gene3D" id="4.10.860.10">
    <property type="entry name" value="UVR domain"/>
    <property type="match status" value="1"/>
</dbReference>
<dbReference type="GO" id="GO:0005507">
    <property type="term" value="F:copper ion binding"/>
    <property type="evidence" value="ECO:0007669"/>
    <property type="project" value="TreeGrafter"/>
</dbReference>
<evidence type="ECO:0000256" key="1">
    <source>
        <dbReference type="SAM" id="Coils"/>
    </source>
</evidence>
<evidence type="ECO:0000259" key="3">
    <source>
        <dbReference type="PROSITE" id="PS50157"/>
    </source>
</evidence>
<keyword evidence="5" id="KW-1185">Reference proteome</keyword>
<keyword evidence="1" id="KW-0175">Coiled coil</keyword>
<dbReference type="InterPro" id="IPR025542">
    <property type="entry name" value="YacH"/>
</dbReference>
<reference evidence="4 5" key="1">
    <citation type="submission" date="2020-08" db="EMBL/GenBank/DDBJ databases">
        <title>Genomic Encyclopedia of Type Strains, Phase IV (KMG-IV): sequencing the most valuable type-strain genomes for metagenomic binning, comparative biology and taxonomic classification.</title>
        <authorList>
            <person name="Goeker M."/>
        </authorList>
    </citation>
    <scope>NUCLEOTIDE SEQUENCE [LARGE SCALE GENOMIC DNA]</scope>
    <source>
        <strain evidence="4 5">DSM 19163</strain>
    </source>
</reference>
<dbReference type="PROSITE" id="PS00028">
    <property type="entry name" value="ZINC_FINGER_C2H2_1"/>
    <property type="match status" value="1"/>
</dbReference>
<dbReference type="InterPro" id="IPR013087">
    <property type="entry name" value="Znf_C2H2_type"/>
</dbReference>
<organism evidence="4 5">
    <name type="scientific">Nosocomiicoccus ampullae</name>
    <dbReference type="NCBI Taxonomy" id="489910"/>
    <lineage>
        <taxon>Bacteria</taxon>
        <taxon>Bacillati</taxon>
        <taxon>Bacillota</taxon>
        <taxon>Bacilli</taxon>
        <taxon>Bacillales</taxon>
        <taxon>Staphylococcaceae</taxon>
        <taxon>Nosocomiicoccus</taxon>
    </lineage>
</organism>
<proteinExistence type="predicted"/>
<feature type="domain" description="UVR" evidence="2">
    <location>
        <begin position="123"/>
        <end position="158"/>
    </location>
</feature>
<dbReference type="PROSITE" id="PS50151">
    <property type="entry name" value="UVR"/>
    <property type="match status" value="1"/>
</dbReference>
<feature type="coiled-coil region" evidence="1">
    <location>
        <begin position="119"/>
        <end position="158"/>
    </location>
</feature>
<dbReference type="AlphaFoldDB" id="A0A9Q2CYJ4"/>
<dbReference type="GO" id="GO:0008270">
    <property type="term" value="F:zinc ion binding"/>
    <property type="evidence" value="ECO:0007669"/>
    <property type="project" value="TreeGrafter"/>
</dbReference>
<dbReference type="GO" id="GO:1990169">
    <property type="term" value="P:stress response to copper ion"/>
    <property type="evidence" value="ECO:0007669"/>
    <property type="project" value="TreeGrafter"/>
</dbReference>
<dbReference type="Pfam" id="PF02151">
    <property type="entry name" value="UVR"/>
    <property type="match status" value="1"/>
</dbReference>
<name>A0A9Q2CYJ4_9STAP</name>
<dbReference type="EMBL" id="JACHHF010000004">
    <property type="protein sequence ID" value="MBB5175896.1"/>
    <property type="molecule type" value="Genomic_DNA"/>
</dbReference>
<dbReference type="PANTHER" id="PTHR38430:SF1">
    <property type="entry name" value="PROTEIN-ARGININE KINASE ACTIVATOR PROTEIN"/>
    <property type="match status" value="1"/>
</dbReference>
<comment type="caution">
    <text evidence="4">The sequence shown here is derived from an EMBL/GenBank/DDBJ whole genome shotgun (WGS) entry which is preliminary data.</text>
</comment>
<dbReference type="InterPro" id="IPR036876">
    <property type="entry name" value="UVR_dom_sf"/>
</dbReference>
<accession>A0A9Q2CYJ4</accession>
<feature type="domain" description="C2H2-type" evidence="3">
    <location>
        <begin position="81"/>
        <end position="113"/>
    </location>
</feature>
<dbReference type="PANTHER" id="PTHR38430">
    <property type="entry name" value="PROTEIN-ARGININE KINASE ACTIVATOR PROTEIN"/>
    <property type="match status" value="1"/>
</dbReference>
<evidence type="ECO:0000313" key="5">
    <source>
        <dbReference type="Proteomes" id="UP000579136"/>
    </source>
</evidence>
<keyword evidence="4" id="KW-0808">Transferase</keyword>
<dbReference type="PIRSF" id="PIRSF015034">
    <property type="entry name" value="YacH"/>
    <property type="match status" value="1"/>
</dbReference>
<dbReference type="InterPro" id="IPR001943">
    <property type="entry name" value="UVR_dom"/>
</dbReference>
<dbReference type="SUPFAM" id="SSF46600">
    <property type="entry name" value="C-terminal UvrC-binding domain of UvrB"/>
    <property type="match status" value="1"/>
</dbReference>
<dbReference type="PROSITE" id="PS50157">
    <property type="entry name" value="ZINC_FINGER_C2H2_2"/>
    <property type="match status" value="1"/>
</dbReference>
<dbReference type="GO" id="GO:0016301">
    <property type="term" value="F:kinase activity"/>
    <property type="evidence" value="ECO:0007669"/>
    <property type="project" value="UniProtKB-KW"/>
</dbReference>
<dbReference type="RefSeq" id="WP_183673637.1">
    <property type="nucleotide sequence ID" value="NZ_CBCRYX010000006.1"/>
</dbReference>
<sequence>MRCERCHKREAMIQVSISQNNQKSELFLCDTCAHELLQSNNDTKHQHHHSLNKFILKSQSEVKTCPTCGSTLQSIRDNGLFGCGDCYKTFSEEANQIINRAQLLKDSHTGKVPGSYEMYLKQEEKIEALEKKLDKLVKAQEFEEAAIIRDEIKALKEDDNDEDESLAEK</sequence>
<gene>
    <name evidence="4" type="ORF">HNQ45_000780</name>
</gene>
<dbReference type="GO" id="GO:1990170">
    <property type="term" value="P:stress response to cadmium ion"/>
    <property type="evidence" value="ECO:0007669"/>
    <property type="project" value="TreeGrafter"/>
</dbReference>
<keyword evidence="4" id="KW-0418">Kinase</keyword>
<dbReference type="GO" id="GO:0050897">
    <property type="term" value="F:cobalt ion binding"/>
    <property type="evidence" value="ECO:0007669"/>
    <property type="project" value="TreeGrafter"/>
</dbReference>
<evidence type="ECO:0000259" key="2">
    <source>
        <dbReference type="PROSITE" id="PS50151"/>
    </source>
</evidence>
<protein>
    <submittedName>
        <fullName evidence="4">Protein arginine kinase activator</fullName>
    </submittedName>
</protein>
<dbReference type="Proteomes" id="UP000579136">
    <property type="component" value="Unassembled WGS sequence"/>
</dbReference>
<evidence type="ECO:0000313" key="4">
    <source>
        <dbReference type="EMBL" id="MBB5175896.1"/>
    </source>
</evidence>